<organism evidence="1 2">
    <name type="scientific">Solanum commersonii</name>
    <name type="common">Commerson's wild potato</name>
    <name type="synonym">Commerson's nightshade</name>
    <dbReference type="NCBI Taxonomy" id="4109"/>
    <lineage>
        <taxon>Eukaryota</taxon>
        <taxon>Viridiplantae</taxon>
        <taxon>Streptophyta</taxon>
        <taxon>Embryophyta</taxon>
        <taxon>Tracheophyta</taxon>
        <taxon>Spermatophyta</taxon>
        <taxon>Magnoliopsida</taxon>
        <taxon>eudicotyledons</taxon>
        <taxon>Gunneridae</taxon>
        <taxon>Pentapetalae</taxon>
        <taxon>asterids</taxon>
        <taxon>lamiids</taxon>
        <taxon>Solanales</taxon>
        <taxon>Solanaceae</taxon>
        <taxon>Solanoideae</taxon>
        <taxon>Solaneae</taxon>
        <taxon>Solanum</taxon>
    </lineage>
</organism>
<dbReference type="AlphaFoldDB" id="A0A9J5VYE2"/>
<gene>
    <name evidence="1" type="ORF">H5410_064801</name>
</gene>
<sequence length="77" mass="9211">MFGHNIHPSWKKGWDIHDDGCNMWKIVRKLMLLNVELKALNSQHFRIKYSSGRRARQHGLDWRMKTHNISTQLLSIE</sequence>
<protein>
    <submittedName>
        <fullName evidence="1">Uncharacterized protein</fullName>
    </submittedName>
</protein>
<proteinExistence type="predicted"/>
<accession>A0A9J5VYE2</accession>
<keyword evidence="2" id="KW-1185">Reference proteome</keyword>
<reference evidence="1" key="1">
    <citation type="submission" date="2020-09" db="EMBL/GenBank/DDBJ databases">
        <title>De no assembly of potato wild relative species, Solanum commersonii.</title>
        <authorList>
            <person name="Cho K."/>
        </authorList>
    </citation>
    <scope>NUCLEOTIDE SEQUENCE</scope>
    <source>
        <strain evidence="1">LZ3.2</strain>
        <tissue evidence="1">Leaf</tissue>
    </source>
</reference>
<name>A0A9J5VYE2_SOLCO</name>
<dbReference type="Proteomes" id="UP000824120">
    <property type="component" value="Unassembled WGS sequence"/>
</dbReference>
<comment type="caution">
    <text evidence="1">The sequence shown here is derived from an EMBL/GenBank/DDBJ whole genome shotgun (WGS) entry which is preliminary data.</text>
</comment>
<evidence type="ECO:0000313" key="1">
    <source>
        <dbReference type="EMBL" id="KAG5568181.1"/>
    </source>
</evidence>
<evidence type="ECO:0000313" key="2">
    <source>
        <dbReference type="Proteomes" id="UP000824120"/>
    </source>
</evidence>
<feature type="non-terminal residue" evidence="1">
    <location>
        <position position="1"/>
    </location>
</feature>
<dbReference type="EMBL" id="JACXVP010000205">
    <property type="protein sequence ID" value="KAG5568181.1"/>
    <property type="molecule type" value="Genomic_DNA"/>
</dbReference>